<reference evidence="4" key="2">
    <citation type="submission" date="2020-09" db="EMBL/GenBank/DDBJ databases">
        <title>Reference genome assembly for Australian Ascochyta lentis isolate Al4.</title>
        <authorList>
            <person name="Lee R.C."/>
            <person name="Farfan-Caceres L.M."/>
            <person name="Debler J.W."/>
            <person name="Williams A.H."/>
            <person name="Henares B.M."/>
        </authorList>
    </citation>
    <scope>NUCLEOTIDE SEQUENCE</scope>
    <source>
        <strain evidence="4">Al4</strain>
    </source>
</reference>
<dbReference type="PANTHER" id="PTHR43986">
    <property type="entry name" value="ELONGATION FACTOR 1-GAMMA"/>
    <property type="match status" value="1"/>
</dbReference>
<dbReference type="Gene3D" id="1.20.1050.10">
    <property type="match status" value="1"/>
</dbReference>
<dbReference type="InterPro" id="IPR040079">
    <property type="entry name" value="Glutathione_S-Trfase"/>
</dbReference>
<dbReference type="OrthoDB" id="249703at2759"/>
<dbReference type="CDD" id="cd03181">
    <property type="entry name" value="GST_C_EF1Bgamma_like"/>
    <property type="match status" value="1"/>
</dbReference>
<protein>
    <recommendedName>
        <fullName evidence="3">GST C-terminal domain-containing protein</fullName>
    </recommendedName>
</protein>
<evidence type="ECO:0000313" key="5">
    <source>
        <dbReference type="Proteomes" id="UP000651452"/>
    </source>
</evidence>
<comment type="caution">
    <text evidence="4">The sequence shown here is derived from an EMBL/GenBank/DDBJ whole genome shotgun (WGS) entry which is preliminary data.</text>
</comment>
<feature type="domain" description="GST C-terminal" evidence="3">
    <location>
        <begin position="84"/>
        <end position="213"/>
    </location>
</feature>
<dbReference type="GO" id="GO:0005634">
    <property type="term" value="C:nucleus"/>
    <property type="evidence" value="ECO:0007669"/>
    <property type="project" value="TreeGrafter"/>
</dbReference>
<dbReference type="InterPro" id="IPR036249">
    <property type="entry name" value="Thioredoxin-like_sf"/>
</dbReference>
<accession>A0A8H7J5K3</accession>
<dbReference type="InterPro" id="IPR004046">
    <property type="entry name" value="GST_C"/>
</dbReference>
<evidence type="ECO:0000256" key="2">
    <source>
        <dbReference type="RuleBase" id="RU003494"/>
    </source>
</evidence>
<dbReference type="FunFam" id="1.20.1050.10:FF:000006">
    <property type="entry name" value="Elongation factor 1 gamma"/>
    <property type="match status" value="1"/>
</dbReference>
<dbReference type="SFLD" id="SFLDG00358">
    <property type="entry name" value="Main_(cytGST)"/>
    <property type="match status" value="1"/>
</dbReference>
<organism evidence="4 5">
    <name type="scientific">Ascochyta lentis</name>
    <dbReference type="NCBI Taxonomy" id="205686"/>
    <lineage>
        <taxon>Eukaryota</taxon>
        <taxon>Fungi</taxon>
        <taxon>Dikarya</taxon>
        <taxon>Ascomycota</taxon>
        <taxon>Pezizomycotina</taxon>
        <taxon>Dothideomycetes</taxon>
        <taxon>Pleosporomycetidae</taxon>
        <taxon>Pleosporales</taxon>
        <taxon>Pleosporineae</taxon>
        <taxon>Didymellaceae</taxon>
        <taxon>Ascochyta</taxon>
    </lineage>
</organism>
<dbReference type="InterPro" id="IPR036282">
    <property type="entry name" value="Glutathione-S-Trfase_C_sf"/>
</dbReference>
<dbReference type="InterPro" id="IPR050802">
    <property type="entry name" value="EF-GSTs"/>
</dbReference>
<dbReference type="Proteomes" id="UP000651452">
    <property type="component" value="Unassembled WGS sequence"/>
</dbReference>
<dbReference type="InterPro" id="IPR004045">
    <property type="entry name" value="Glutathione_S-Trfase_N"/>
</dbReference>
<dbReference type="Pfam" id="PF00043">
    <property type="entry name" value="GST_C"/>
    <property type="match status" value="1"/>
</dbReference>
<name>A0A8H7J5K3_9PLEO</name>
<dbReference type="EMBL" id="RZGK01000008">
    <property type="protein sequence ID" value="KAF9697018.1"/>
    <property type="molecule type" value="Genomic_DNA"/>
</dbReference>
<evidence type="ECO:0000313" key="4">
    <source>
        <dbReference type="EMBL" id="KAF9697018.1"/>
    </source>
</evidence>
<evidence type="ECO:0000256" key="1">
    <source>
        <dbReference type="ARBA" id="ARBA00007409"/>
    </source>
</evidence>
<dbReference type="SUPFAM" id="SSF52833">
    <property type="entry name" value="Thioredoxin-like"/>
    <property type="match status" value="1"/>
</dbReference>
<comment type="similarity">
    <text evidence="1 2">Belongs to the GST superfamily.</text>
</comment>
<gene>
    <name evidence="4" type="ORF">EKO04_005134</name>
</gene>
<dbReference type="InterPro" id="IPR010987">
    <property type="entry name" value="Glutathione-S-Trfase_C-like"/>
</dbReference>
<reference evidence="4" key="1">
    <citation type="submission" date="2018-12" db="EMBL/GenBank/DDBJ databases">
        <authorList>
            <person name="Syme R.A."/>
            <person name="Farfan-Caceres L."/>
            <person name="Lichtenzveig J."/>
        </authorList>
    </citation>
    <scope>NUCLEOTIDE SEQUENCE</scope>
    <source>
        <strain evidence="4">Al4</strain>
    </source>
</reference>
<proteinExistence type="inferred from homology"/>
<dbReference type="SFLD" id="SFLDS00019">
    <property type="entry name" value="Glutathione_Transferase_(cytos"/>
    <property type="match status" value="1"/>
</dbReference>
<keyword evidence="5" id="KW-1185">Reference proteome</keyword>
<dbReference type="PANTHER" id="PTHR43986:SF1">
    <property type="entry name" value="ELONGATION FACTOR 1-GAMMA"/>
    <property type="match status" value="1"/>
</dbReference>
<dbReference type="PROSITE" id="PS50405">
    <property type="entry name" value="GST_CTER"/>
    <property type="match status" value="1"/>
</dbReference>
<dbReference type="AlphaFoldDB" id="A0A8H7J5K3"/>
<dbReference type="CDD" id="cd03044">
    <property type="entry name" value="GST_N_EF1Bgamma"/>
    <property type="match status" value="1"/>
</dbReference>
<dbReference type="Gene3D" id="3.40.30.10">
    <property type="entry name" value="Glutaredoxin"/>
    <property type="match status" value="1"/>
</dbReference>
<dbReference type="GO" id="GO:0005737">
    <property type="term" value="C:cytoplasm"/>
    <property type="evidence" value="ECO:0007669"/>
    <property type="project" value="TreeGrafter"/>
</dbReference>
<sequence length="220" mass="24485">MAFGTVFTFPGDHCRTIGIKAAAKVNNIELVFDVQPRTPEHFAVSKLGKVPAFIGTDGFKLYECTAIAIYIASQDKSTSLLGADDREYATIIQYMSFFNSEIVLPLVERYLPLAGIRPYDATAVATFEKMSEAAVAVIEADLEGKTFLVGESVTLADYFCAGVISLGFEFFYGKEWRKSHPNVVRWYAGVVELESYKAVIEKMEWIEEPKFAGKATEQEK</sequence>
<dbReference type="SUPFAM" id="SSF47616">
    <property type="entry name" value="GST C-terminal domain-like"/>
    <property type="match status" value="1"/>
</dbReference>
<dbReference type="FunFam" id="3.40.30.10:FF:000142">
    <property type="entry name" value="Elongation factor 1 gamma"/>
    <property type="match status" value="1"/>
</dbReference>
<dbReference type="Pfam" id="PF02798">
    <property type="entry name" value="GST_N"/>
    <property type="match status" value="1"/>
</dbReference>
<evidence type="ECO:0000259" key="3">
    <source>
        <dbReference type="PROSITE" id="PS50405"/>
    </source>
</evidence>